<dbReference type="EMBL" id="FNOP01000001">
    <property type="protein sequence ID" value="SDW43255.1"/>
    <property type="molecule type" value="Genomic_DNA"/>
</dbReference>
<proteinExistence type="predicted"/>
<dbReference type="RefSeq" id="WP_074704174.1">
    <property type="nucleotide sequence ID" value="NZ_FNOP01000001.1"/>
</dbReference>
<evidence type="ECO:0008006" key="3">
    <source>
        <dbReference type="Google" id="ProtNLM"/>
    </source>
</evidence>
<evidence type="ECO:0000313" key="2">
    <source>
        <dbReference type="Proteomes" id="UP000182379"/>
    </source>
</evidence>
<evidence type="ECO:0000313" key="1">
    <source>
        <dbReference type="EMBL" id="SDW43255.1"/>
    </source>
</evidence>
<accession>A0A1H2THW3</accession>
<comment type="caution">
    <text evidence="1">The sequence shown here is derived from an EMBL/GenBank/DDBJ whole genome shotgun (WGS) entry which is preliminary data.</text>
</comment>
<dbReference type="AlphaFoldDB" id="A0A1H2THW3"/>
<protein>
    <recommendedName>
        <fullName evidence="3">Core-binding (CB) domain-containing protein</fullName>
    </recommendedName>
</protein>
<sequence length="508" mass="59222">MANVYDAITAFYNNDPGWDQVLPRADVEAYFRHLAWHGVPDPELQHQWEHLVMLCIYIENAELTVEELTEDDIVDLVSWCGRNVVEFKVSYDSIRDLLDTLGSFFVFLKQQGRLQNALAPYLARQQLLRDDGGVAIIDGFGNYLPGEEEREAAGAPPPEGRVFLNAGASLRGLMEEIHQFFQKEEFDTDFQHSLVLYEQALGILELEEECGEDFWRGYWDYFLFDYHLLEEDVTPLEIFRRTGSSAYPQLVNELSQGFLALFTIEEVLDENRFVCRDFLTGELYYLSFPLTGTDPLEDRVFLGHVFYNRSMGMNWLQSYTLKPLARKRLLEVLEACRDWYDVQFPGADWGEFLSRQALVCREVLRKVSKNPAACRFPYETRHRDYVPGPLPEKMTPVEKMVQEIVLVSGRGEYDIRLIRHMWADFKDLCPHTGLYEPQVWAAALVENFLEINDKRAARQKPFLLETFGVPHRDLTRAYMEIRNQLKLEPSDPRYLDEMGFLMLFSKFV</sequence>
<reference evidence="1 2" key="1">
    <citation type="submission" date="2016-10" db="EMBL/GenBank/DDBJ databases">
        <authorList>
            <person name="Varghese N."/>
            <person name="Submissions S."/>
        </authorList>
    </citation>
    <scope>NUCLEOTIDE SEQUENCE [LARGE SCALE GENOMIC DNA]</scope>
    <source>
        <strain evidence="1 2">WCC6</strain>
    </source>
</reference>
<dbReference type="Proteomes" id="UP000182379">
    <property type="component" value="Unassembled WGS sequence"/>
</dbReference>
<gene>
    <name evidence="1" type="ORF">SAMN05216495_101230</name>
</gene>
<name>A0A1H2THW3_ACIFE</name>
<organism evidence="1 2">
    <name type="scientific">Acidaminococcus fermentans</name>
    <dbReference type="NCBI Taxonomy" id="905"/>
    <lineage>
        <taxon>Bacteria</taxon>
        <taxon>Bacillati</taxon>
        <taxon>Bacillota</taxon>
        <taxon>Negativicutes</taxon>
        <taxon>Acidaminococcales</taxon>
        <taxon>Acidaminococcaceae</taxon>
        <taxon>Acidaminococcus</taxon>
    </lineage>
</organism>